<evidence type="ECO:0000256" key="5">
    <source>
        <dbReference type="ARBA" id="ARBA00022630"/>
    </source>
</evidence>
<evidence type="ECO:0000256" key="12">
    <source>
        <dbReference type="ARBA" id="ARBA00044150"/>
    </source>
</evidence>
<protein>
    <recommendedName>
        <fullName evidence="12">Sarcosine oxidase subunit beta</fullName>
        <ecNumber evidence="11">1.5.3.24</ecNumber>
    </recommendedName>
    <alternativeName>
        <fullName evidence="13">Sarcosine oxidase (5,10-methylenetetrahydrofolate-forming) subunit beta</fullName>
    </alternativeName>
    <alternativeName>
        <fullName evidence="14">Tetrameric sarcosine oxidase subunit beta</fullName>
    </alternativeName>
</protein>
<comment type="similarity">
    <text evidence="10">Belongs to the SoxB family.</text>
</comment>
<evidence type="ECO:0000256" key="7">
    <source>
        <dbReference type="ARBA" id="ARBA00022741"/>
    </source>
</evidence>
<dbReference type="SUPFAM" id="SSF54373">
    <property type="entry name" value="FAD-linked reductases, C-terminal domain"/>
    <property type="match status" value="1"/>
</dbReference>
<dbReference type="GO" id="GO:0000166">
    <property type="term" value="F:nucleotide binding"/>
    <property type="evidence" value="ECO:0007669"/>
    <property type="project" value="UniProtKB-KW"/>
</dbReference>
<evidence type="ECO:0000313" key="19">
    <source>
        <dbReference type="Proteomes" id="UP000015346"/>
    </source>
</evidence>
<evidence type="ECO:0000256" key="9">
    <source>
        <dbReference type="ARBA" id="ARBA00023002"/>
    </source>
</evidence>
<dbReference type="InterPro" id="IPR001763">
    <property type="entry name" value="Rhodanese-like_dom"/>
</dbReference>
<dbReference type="Pfam" id="PF01266">
    <property type="entry name" value="DAO"/>
    <property type="match status" value="1"/>
</dbReference>
<keyword evidence="8" id="KW-0274">FAD</keyword>
<evidence type="ECO:0000256" key="13">
    <source>
        <dbReference type="ARBA" id="ARBA00044216"/>
    </source>
</evidence>
<comment type="catalytic activity">
    <reaction evidence="15">
        <text>sarcosine + O2 + H2O = formaldehyde + glycine + H2O2</text>
        <dbReference type="Rhea" id="RHEA:13313"/>
        <dbReference type="ChEBI" id="CHEBI:15377"/>
        <dbReference type="ChEBI" id="CHEBI:15379"/>
        <dbReference type="ChEBI" id="CHEBI:16240"/>
        <dbReference type="ChEBI" id="CHEBI:16842"/>
        <dbReference type="ChEBI" id="CHEBI:57305"/>
        <dbReference type="ChEBI" id="CHEBI:57433"/>
    </reaction>
</comment>
<keyword evidence="7" id="KW-0547">Nucleotide-binding</keyword>
<dbReference type="InterPro" id="IPR036188">
    <property type="entry name" value="FAD/NAD-bd_sf"/>
</dbReference>
<accession>S9S8M7</accession>
<dbReference type="Gene3D" id="3.50.50.60">
    <property type="entry name" value="FAD/NAD(P)-binding domain"/>
    <property type="match status" value="1"/>
</dbReference>
<dbReference type="GO" id="GO:0046653">
    <property type="term" value="P:tetrahydrofolate metabolic process"/>
    <property type="evidence" value="ECO:0007669"/>
    <property type="project" value="InterPro"/>
</dbReference>
<dbReference type="HOGENOM" id="CLU_007884_4_1_5"/>
<dbReference type="Gene3D" id="3.30.9.10">
    <property type="entry name" value="D-Amino Acid Oxidase, subunit A, domain 2"/>
    <property type="match status" value="1"/>
</dbReference>
<comment type="catalytic activity">
    <reaction evidence="16">
        <text>sarcosine + (6S)-5,6,7,8-tetrahydrofolate + O2 = (6R)-5,10-methylene-5,6,7,8-tetrahydrofolate + glycine + H2O2</text>
        <dbReference type="Rhea" id="RHEA:70455"/>
        <dbReference type="ChEBI" id="CHEBI:15379"/>
        <dbReference type="ChEBI" id="CHEBI:15636"/>
        <dbReference type="ChEBI" id="CHEBI:16240"/>
        <dbReference type="ChEBI" id="CHEBI:57305"/>
        <dbReference type="ChEBI" id="CHEBI:57433"/>
        <dbReference type="ChEBI" id="CHEBI:57453"/>
        <dbReference type="EC" id="1.5.3.24"/>
    </reaction>
</comment>
<dbReference type="PANTHER" id="PTHR13847:SF287">
    <property type="entry name" value="FAD-DEPENDENT OXIDOREDUCTASE DOMAIN-CONTAINING PROTEIN 1"/>
    <property type="match status" value="1"/>
</dbReference>
<evidence type="ECO:0000256" key="1">
    <source>
        <dbReference type="ARBA" id="ARBA00001917"/>
    </source>
</evidence>
<dbReference type="EC" id="1.5.3.24" evidence="11"/>
<dbReference type="NCBIfam" id="TIGR01373">
    <property type="entry name" value="soxB"/>
    <property type="match status" value="1"/>
</dbReference>
<evidence type="ECO:0000256" key="8">
    <source>
        <dbReference type="ARBA" id="ARBA00022827"/>
    </source>
</evidence>
<dbReference type="EMBL" id="AOLV01000010">
    <property type="protein sequence ID" value="EPX86510.1"/>
    <property type="molecule type" value="Genomic_DNA"/>
</dbReference>
<dbReference type="STRING" id="1123069.ruthe_01325"/>
<evidence type="ECO:0000256" key="6">
    <source>
        <dbReference type="ARBA" id="ARBA00022643"/>
    </source>
</evidence>
<organism evidence="18 19">
    <name type="scientific">Rubellimicrobium thermophilum DSM 16684</name>
    <dbReference type="NCBI Taxonomy" id="1123069"/>
    <lineage>
        <taxon>Bacteria</taxon>
        <taxon>Pseudomonadati</taxon>
        <taxon>Pseudomonadota</taxon>
        <taxon>Alphaproteobacteria</taxon>
        <taxon>Rhodobacterales</taxon>
        <taxon>Roseobacteraceae</taxon>
        <taxon>Rubellimicrobium</taxon>
    </lineage>
</organism>
<name>S9S8M7_9RHOB</name>
<feature type="domain" description="Rhodanese" evidence="17">
    <location>
        <begin position="35"/>
        <end position="78"/>
    </location>
</feature>
<dbReference type="AlphaFoldDB" id="S9S8M7"/>
<evidence type="ECO:0000256" key="10">
    <source>
        <dbReference type="ARBA" id="ARBA00043973"/>
    </source>
</evidence>
<dbReference type="Proteomes" id="UP000015346">
    <property type="component" value="Unassembled WGS sequence"/>
</dbReference>
<keyword evidence="4" id="KW-0963">Cytoplasm</keyword>
<keyword evidence="5" id="KW-0285">Flavoprotein</keyword>
<dbReference type="InterPro" id="IPR006278">
    <property type="entry name" value="SoxB"/>
</dbReference>
<evidence type="ECO:0000256" key="4">
    <source>
        <dbReference type="ARBA" id="ARBA00022490"/>
    </source>
</evidence>
<comment type="caution">
    <text evidence="18">The sequence shown here is derived from an EMBL/GenBank/DDBJ whole genome shotgun (WGS) entry which is preliminary data.</text>
</comment>
<sequence>MRYSGFRVLAEGLRGNRGWTRAWRDPAPKDRYDTIIIGGGGHGLSTAYYLARNHGITDVAVLEKGYLGGGNVGRNTTIVRANYFLPGNSEFYSHSLKLWEGLEAELNYNVMHSQRGLINLFHSDSQRDAFVRRGNAMAAQGDDAILLDREGVRQLLPYLDFDNARFPIHGGLFHPRGGTARHDAVAWGYARAADRRGVDLIQNCEVTGIDIEGGRVVGVQTTRGAIRARRVGIVVAGRSSQVAAMAGLRLPIESHVLQAFVTEGLKPVIHHVISFGMGHFYISQSDKGGLVFGGDLDFYASYAARGNLPMVEHVMEAGMTLMPMIGRARVLRSWGGIMDMSPDGSPIIDRTPIEGLYLNCGWNYGGFKAVPASGWCMAHLMATGQPHEVAARYRLDRFATGRGLMDEEGTGAQHSLH</sequence>
<dbReference type="PROSITE" id="PS50206">
    <property type="entry name" value="RHODANESE_3"/>
    <property type="match status" value="1"/>
</dbReference>
<keyword evidence="19" id="KW-1185">Reference proteome</keyword>
<evidence type="ECO:0000256" key="16">
    <source>
        <dbReference type="ARBA" id="ARBA00048917"/>
    </source>
</evidence>
<gene>
    <name evidence="18" type="ORF">ruthe_01325</name>
</gene>
<evidence type="ECO:0000256" key="3">
    <source>
        <dbReference type="ARBA" id="ARBA00004496"/>
    </source>
</evidence>
<dbReference type="PATRIC" id="fig|1123069.3.peg.1297"/>
<dbReference type="InterPro" id="IPR006076">
    <property type="entry name" value="FAD-dep_OxRdtase"/>
</dbReference>
<reference evidence="18 19" key="1">
    <citation type="journal article" date="2013" name="Stand. Genomic Sci.">
        <title>Genome sequence of the reddish-pigmented Rubellimicrobium thermophilum type strain (DSM 16684(T)), a member of the Roseobacter clade.</title>
        <authorList>
            <person name="Fiebig A."/>
            <person name="Riedel T."/>
            <person name="Gronow S."/>
            <person name="Petersen J."/>
            <person name="Klenk H.P."/>
            <person name="Goker M."/>
        </authorList>
    </citation>
    <scope>NUCLEOTIDE SEQUENCE [LARGE SCALE GENOMIC DNA]</scope>
    <source>
        <strain evidence="18 19">DSM 16684</strain>
    </source>
</reference>
<dbReference type="GO" id="GO:0005737">
    <property type="term" value="C:cytoplasm"/>
    <property type="evidence" value="ECO:0007669"/>
    <property type="project" value="UniProtKB-SubCell"/>
</dbReference>
<dbReference type="PANTHER" id="PTHR13847">
    <property type="entry name" value="SARCOSINE DEHYDROGENASE-RELATED"/>
    <property type="match status" value="1"/>
</dbReference>
<evidence type="ECO:0000259" key="17">
    <source>
        <dbReference type="PROSITE" id="PS50206"/>
    </source>
</evidence>
<dbReference type="SUPFAM" id="SSF51905">
    <property type="entry name" value="FAD/NAD(P)-binding domain"/>
    <property type="match status" value="1"/>
</dbReference>
<evidence type="ECO:0000256" key="11">
    <source>
        <dbReference type="ARBA" id="ARBA00044044"/>
    </source>
</evidence>
<dbReference type="GO" id="GO:0008115">
    <property type="term" value="F:sarcosine oxidase activity"/>
    <property type="evidence" value="ECO:0007669"/>
    <property type="project" value="InterPro"/>
</dbReference>
<evidence type="ECO:0000256" key="2">
    <source>
        <dbReference type="ARBA" id="ARBA00001974"/>
    </source>
</evidence>
<keyword evidence="6" id="KW-0288">FMN</keyword>
<evidence type="ECO:0000313" key="18">
    <source>
        <dbReference type="EMBL" id="EPX86510.1"/>
    </source>
</evidence>
<evidence type="ECO:0000256" key="14">
    <source>
        <dbReference type="ARBA" id="ARBA00044295"/>
    </source>
</evidence>
<comment type="cofactor">
    <cofactor evidence="2">
        <name>FAD</name>
        <dbReference type="ChEBI" id="CHEBI:57692"/>
    </cofactor>
</comment>
<proteinExistence type="inferred from homology"/>
<dbReference type="RefSeq" id="WP_021097418.1">
    <property type="nucleotide sequence ID" value="NZ_KE557320.1"/>
</dbReference>
<evidence type="ECO:0000256" key="15">
    <source>
        <dbReference type="ARBA" id="ARBA00047316"/>
    </source>
</evidence>
<comment type="subcellular location">
    <subcellularLocation>
        <location evidence="3">Cytoplasm</location>
    </subcellularLocation>
</comment>
<comment type="cofactor">
    <cofactor evidence="1">
        <name>FMN</name>
        <dbReference type="ChEBI" id="CHEBI:58210"/>
    </cofactor>
</comment>
<keyword evidence="9 18" id="KW-0560">Oxidoreductase</keyword>
<dbReference type="OrthoDB" id="9815989at2"/>